<accession>A0ABR2K5U5</accession>
<organism evidence="12 13">
    <name type="scientific">Tritrichomonas musculus</name>
    <dbReference type="NCBI Taxonomy" id="1915356"/>
    <lineage>
        <taxon>Eukaryota</taxon>
        <taxon>Metamonada</taxon>
        <taxon>Parabasalia</taxon>
        <taxon>Tritrichomonadida</taxon>
        <taxon>Tritrichomonadidae</taxon>
        <taxon>Tritrichomonas</taxon>
    </lineage>
</organism>
<evidence type="ECO:0000256" key="9">
    <source>
        <dbReference type="ARBA" id="ARBA00043187"/>
    </source>
</evidence>
<dbReference type="PANTHER" id="PTHR16222">
    <property type="entry name" value="ADP-RIBOSYLGLYCOHYDROLASE"/>
    <property type="match status" value="1"/>
</dbReference>
<dbReference type="InterPro" id="IPR005502">
    <property type="entry name" value="Ribosyl_crysJ1"/>
</dbReference>
<evidence type="ECO:0000256" key="6">
    <source>
        <dbReference type="ARBA" id="ARBA00042471"/>
    </source>
</evidence>
<dbReference type="EMBL" id="JAPFFF010000007">
    <property type="protein sequence ID" value="KAK8885872.1"/>
    <property type="molecule type" value="Genomic_DNA"/>
</dbReference>
<dbReference type="InterPro" id="IPR036705">
    <property type="entry name" value="Ribosyl_crysJ1_sf"/>
</dbReference>
<keyword evidence="3" id="KW-0378">Hydrolase</keyword>
<dbReference type="SUPFAM" id="SSF101478">
    <property type="entry name" value="ADP-ribosylglycohydrolase"/>
    <property type="match status" value="1"/>
</dbReference>
<keyword evidence="13" id="KW-1185">Reference proteome</keyword>
<evidence type="ECO:0000256" key="11">
    <source>
        <dbReference type="ARBA" id="ARBA00049015"/>
    </source>
</evidence>
<dbReference type="Pfam" id="PF03747">
    <property type="entry name" value="ADP_ribosyl_GH"/>
    <property type="match status" value="1"/>
</dbReference>
<dbReference type="Gene3D" id="3.80.10.10">
    <property type="entry name" value="Ribonuclease Inhibitor"/>
    <property type="match status" value="1"/>
</dbReference>
<evidence type="ECO:0000256" key="4">
    <source>
        <dbReference type="ARBA" id="ARBA00041057"/>
    </source>
</evidence>
<dbReference type="SUPFAM" id="SSF52058">
    <property type="entry name" value="L domain-like"/>
    <property type="match status" value="1"/>
</dbReference>
<evidence type="ECO:0000256" key="3">
    <source>
        <dbReference type="ARBA" id="ARBA00022801"/>
    </source>
</evidence>
<gene>
    <name evidence="12" type="ORF">M9Y10_041329</name>
</gene>
<evidence type="ECO:0000313" key="13">
    <source>
        <dbReference type="Proteomes" id="UP001470230"/>
    </source>
</evidence>
<dbReference type="Proteomes" id="UP001470230">
    <property type="component" value="Unassembled WGS sequence"/>
</dbReference>
<proteinExistence type="inferred from homology"/>
<dbReference type="InterPro" id="IPR032675">
    <property type="entry name" value="LRR_dom_sf"/>
</dbReference>
<sequence length="663" mass="75060">MGESTTCKICGIESPHSICPNCFISFFSSSSDRISFSFETKLPNFSKLKNVKVLDLFRTSVATINMDNFQELRSLRVSHCQNLTKVNLTNIPSLLVLDLSANKELSSFTADSCVSKIVALDISYCEKLTSMPMTEYKSLKYITIRHTRISSLIKCPKVRYLDISSTNITNLSNVENMKDLEIIILDHMLKIDTIDMSPFTYLPKLRSIQSDIKNISFSNWNTDTNLSQIWFLNSKNISNLEDILMQKEKENSNFDAILPNNLLLGNKFRKKITIDSKSSWHDPSRLLYGPWPSPPCYLKPIKRITSSFPVPDKYTQKSVISTICGAIFGASVTDSVTLFVERQTLESLNFFLEGDLDMTWSHPRVTRRGIDYCRGGITDNTAELMLTIRALISKDNNHICIDLAKKLKEFFTEGLPEFQLCVLAASHAPSVSKIVRDKIFTSDPTRAARKYWENSGETPNGNDALTRSVATGCFIFWDEDKVADNAQKLCRITHYDPRCAFSSVCLALTISRLIRWRCGEINEFDTDKVVEDSIKYVHDLTPYMIGEIHQFTQVDDLAKLNLKNYQPLVLQAIGCALWILKMGYNYVQGLEIIIRAGGDASTNSVICGAVLGAKYGLGGIPIDLMQFFWKGAGVYRDLTAMFKVMSIDFTMPNYDEYFVMKFD</sequence>
<comment type="caution">
    <text evidence="12">The sequence shown here is derived from an EMBL/GenBank/DDBJ whole genome shotgun (WGS) entry which is preliminary data.</text>
</comment>
<evidence type="ECO:0000313" key="12">
    <source>
        <dbReference type="EMBL" id="KAK8885872.1"/>
    </source>
</evidence>
<evidence type="ECO:0000256" key="10">
    <source>
        <dbReference type="ARBA" id="ARBA00043193"/>
    </source>
</evidence>
<reference evidence="12 13" key="1">
    <citation type="submission" date="2024-04" db="EMBL/GenBank/DDBJ databases">
        <title>Tritrichomonas musculus Genome.</title>
        <authorList>
            <person name="Alves-Ferreira E."/>
            <person name="Grigg M."/>
            <person name="Lorenzi H."/>
            <person name="Galac M."/>
        </authorList>
    </citation>
    <scope>NUCLEOTIDE SEQUENCE [LARGE SCALE GENOMIC DNA]</scope>
    <source>
        <strain evidence="12 13">EAF2021</strain>
    </source>
</reference>
<dbReference type="InterPro" id="IPR050792">
    <property type="entry name" value="ADP-ribosylglycohydrolase"/>
</dbReference>
<evidence type="ECO:0000256" key="1">
    <source>
        <dbReference type="ARBA" id="ARBA00010702"/>
    </source>
</evidence>
<name>A0ABR2K5U5_9EUKA</name>
<dbReference type="Gene3D" id="1.10.4080.10">
    <property type="entry name" value="ADP-ribosylation/Crystallin J1"/>
    <property type="match status" value="1"/>
</dbReference>
<protein>
    <recommendedName>
        <fullName evidence="4">ADP-ribosylhydrolase ARH3</fullName>
        <ecNumber evidence="2">3.2.1.143</ecNumber>
    </recommendedName>
    <alternativeName>
        <fullName evidence="5">ADP-ribose glycohydrolase ARH3</fullName>
    </alternativeName>
    <alternativeName>
        <fullName evidence="6">ADP-ribosylhydrolase 3</fullName>
    </alternativeName>
    <alternativeName>
        <fullName evidence="9">O-acetyl-ADP-ribose deacetylase ARH3</fullName>
    </alternativeName>
    <alternativeName>
        <fullName evidence="10">Poly(ADP-ribose) glycohydrolase ARH3</fullName>
    </alternativeName>
    <alternativeName>
        <fullName evidence="8">[Protein ADP-ribosylarginine] hydrolase-like protein 2</fullName>
    </alternativeName>
    <alternativeName>
        <fullName evidence="7">[Protein ADP-ribosylserine] hydrolase</fullName>
    </alternativeName>
</protein>
<comment type="similarity">
    <text evidence="1">Belongs to the ADP-ribosylglycohydrolase family.</text>
</comment>
<evidence type="ECO:0000256" key="7">
    <source>
        <dbReference type="ARBA" id="ARBA00042722"/>
    </source>
</evidence>
<dbReference type="EC" id="3.2.1.143" evidence="2"/>
<comment type="catalytic activity">
    <reaction evidence="11">
        <text>alpha-NAD(+) + H2O = ADP-D-ribose + nicotinamide + H(+)</text>
        <dbReference type="Rhea" id="RHEA:68792"/>
        <dbReference type="ChEBI" id="CHEBI:15377"/>
        <dbReference type="ChEBI" id="CHEBI:15378"/>
        <dbReference type="ChEBI" id="CHEBI:17154"/>
        <dbReference type="ChEBI" id="CHEBI:57967"/>
        <dbReference type="ChEBI" id="CHEBI:77017"/>
    </reaction>
</comment>
<evidence type="ECO:0000256" key="2">
    <source>
        <dbReference type="ARBA" id="ARBA00012255"/>
    </source>
</evidence>
<evidence type="ECO:0000256" key="8">
    <source>
        <dbReference type="ARBA" id="ARBA00042850"/>
    </source>
</evidence>
<dbReference type="PANTHER" id="PTHR16222:SF24">
    <property type="entry name" value="ADP-RIBOSYLHYDROLASE ARH3"/>
    <property type="match status" value="1"/>
</dbReference>
<evidence type="ECO:0000256" key="5">
    <source>
        <dbReference type="ARBA" id="ARBA00042398"/>
    </source>
</evidence>